<dbReference type="RefSeq" id="WP_012376023.1">
    <property type="nucleotide sequence ID" value="NC_010571.1"/>
</dbReference>
<gene>
    <name evidence="6" type="ordered locus">Oter_3214</name>
</gene>
<dbReference type="PANTHER" id="PTHR31151:SF0">
    <property type="entry name" value="PROLINE-TRNA LIGASE (DUF1680)"/>
    <property type="match status" value="1"/>
</dbReference>
<organism evidence="6 7">
    <name type="scientific">Opitutus terrae (strain DSM 11246 / JCM 15787 / PB90-1)</name>
    <dbReference type="NCBI Taxonomy" id="452637"/>
    <lineage>
        <taxon>Bacteria</taxon>
        <taxon>Pseudomonadati</taxon>
        <taxon>Verrucomicrobiota</taxon>
        <taxon>Opitutia</taxon>
        <taxon>Opitutales</taxon>
        <taxon>Opitutaceae</taxon>
        <taxon>Opitutus</taxon>
    </lineage>
</organism>
<evidence type="ECO:0000259" key="2">
    <source>
        <dbReference type="Pfam" id="PF07944"/>
    </source>
</evidence>
<sequence length="844" mass="92674">MISHQKTRSIAAIHFASPLGAGQSPTGQSRVRAGWRQRGVRLLAAGVASLLAGSSLLAEPSSAAARVTPETPAEILPLASVRLLEGGPFFTAVKANRTYLLALDADRLLAPFRREAGLPALAQPYGNWESGGLDGHTAGHYLSALAHMIAAGHDTPEGELRRRLDHMVAELKACQDANGNGYVGGVPGSHELWQRVAAGDVTAVNRKWVPWYNLHKTFAGLRDAWLQTGNTTARDVLVRLGDWCVALTSPLTDEQMQRMLAQEHGGMNEVLADIYAITGDKKYLTAAERFNHHAVLDPLEQHRDELTGKHANTQIPKVVGLERIATLTGDKAADSGARFFWETVTQHRSVAFGGNSVSEHFNDPHNFHALLVHREGPETCNTYNMLRLTEGLFASAPEAAYADYYERALFNHILASINPDHPGYVYFTPIRPNHYRVYSQPDQGFWCCVGTGMENPGKYGEFIYARAHDGVFVNLFIASELTVAPLGLTLRQQTAFPDDERSQLTLKLAQPQTFTLHVRQPGWVAAGTFTLTVNGEPVAVTSAPSSYVTIHREWRDGDRVEIRFPMHTSIEGLPDGSPWYAILRGPIVLAHPAGTWELKGLRADDSRMAHVASGPEVPLDQAPVLLADAKAIPARVVADRAAGPMQFRLVDIVEPPAKDGLTLIPFFRLHDARYQMYWETTTRDGLAERKARIAAAERARAAREAATIDQLSPGEQQPEVEHDYRGEDTESGLYNGRHWRHGRDFRYTLNPHGEKSVVLSVTYSGNDSGRQFDIFANDTLVATQDLTAEQPGEFIEKRYPIPTAALAAAPDGRLTVRFVAKKVLAGGVFDVRLLRADGLPPIAH</sequence>
<dbReference type="AlphaFoldDB" id="B1ZN42"/>
<name>B1ZN42_OPITP</name>
<dbReference type="KEGG" id="ote:Oter_3214"/>
<dbReference type="Pfam" id="PF16375">
    <property type="entry name" value="DUF4986"/>
    <property type="match status" value="1"/>
</dbReference>
<feature type="compositionally biased region" description="Basic and acidic residues" evidence="1">
    <location>
        <begin position="719"/>
        <end position="728"/>
    </location>
</feature>
<protein>
    <submittedName>
        <fullName evidence="6">Uncharacterized protein</fullName>
    </submittedName>
</protein>
<dbReference type="Pfam" id="PF20736">
    <property type="entry name" value="Glyco_hydro127M"/>
    <property type="match status" value="1"/>
</dbReference>
<feature type="domain" description="DUF4986" evidence="3">
    <location>
        <begin position="594"/>
        <end position="678"/>
    </location>
</feature>
<dbReference type="eggNOG" id="COG3533">
    <property type="taxonomic scope" value="Bacteria"/>
</dbReference>
<proteinExistence type="predicted"/>
<dbReference type="InterPro" id="IPR032275">
    <property type="entry name" value="DUF4986"/>
</dbReference>
<dbReference type="GO" id="GO:0005975">
    <property type="term" value="P:carbohydrate metabolic process"/>
    <property type="evidence" value="ECO:0007669"/>
    <property type="project" value="InterPro"/>
</dbReference>
<reference evidence="6 7" key="1">
    <citation type="journal article" date="2011" name="J. Bacteriol.">
        <title>Genome sequence of the verrucomicrobium Opitutus terrae PB90-1, an abundant inhabitant of rice paddy soil ecosystems.</title>
        <authorList>
            <person name="van Passel M.W."/>
            <person name="Kant R."/>
            <person name="Palva A."/>
            <person name="Copeland A."/>
            <person name="Lucas S."/>
            <person name="Lapidus A."/>
            <person name="Glavina del Rio T."/>
            <person name="Pitluck S."/>
            <person name="Goltsman E."/>
            <person name="Clum A."/>
            <person name="Sun H."/>
            <person name="Schmutz J."/>
            <person name="Larimer F.W."/>
            <person name="Land M.L."/>
            <person name="Hauser L."/>
            <person name="Kyrpides N."/>
            <person name="Mikhailova N."/>
            <person name="Richardson P.P."/>
            <person name="Janssen P.H."/>
            <person name="de Vos W.M."/>
            <person name="Smidt H."/>
        </authorList>
    </citation>
    <scope>NUCLEOTIDE SEQUENCE [LARGE SCALE GENOMIC DNA]</scope>
    <source>
        <strain evidence="7">DSM 11246 / JCM 15787 / PB90-1</strain>
    </source>
</reference>
<keyword evidence="7" id="KW-1185">Reference proteome</keyword>
<dbReference type="InterPro" id="IPR046544">
    <property type="entry name" value="GH146_SB_dom"/>
</dbReference>
<dbReference type="InterPro" id="IPR012878">
    <property type="entry name" value="Beta-AFase-like_GH127_cat"/>
</dbReference>
<evidence type="ECO:0000313" key="6">
    <source>
        <dbReference type="EMBL" id="ACB76494.1"/>
    </source>
</evidence>
<evidence type="ECO:0000259" key="4">
    <source>
        <dbReference type="Pfam" id="PF20620"/>
    </source>
</evidence>
<dbReference type="InterPro" id="IPR008928">
    <property type="entry name" value="6-hairpin_glycosidase_sf"/>
</dbReference>
<dbReference type="Pfam" id="PF20620">
    <property type="entry name" value="DUF6805"/>
    <property type="match status" value="1"/>
</dbReference>
<feature type="domain" description="Non-reducing end beta-L-arabinofuranosidase-like GH127 middle" evidence="5">
    <location>
        <begin position="471"/>
        <end position="566"/>
    </location>
</feature>
<feature type="domain" description="Non-reducing end beta-L-arabinofuranosidase-like GH127 catalytic" evidence="2">
    <location>
        <begin position="80"/>
        <end position="460"/>
    </location>
</feature>
<dbReference type="STRING" id="452637.Oter_3214"/>
<dbReference type="OrthoDB" id="9757939at2"/>
<feature type="region of interest" description="Disordered" evidence="1">
    <location>
        <begin position="704"/>
        <end position="728"/>
    </location>
</feature>
<dbReference type="Pfam" id="PF07944">
    <property type="entry name" value="Beta-AFase-like_GH127_cat"/>
    <property type="match status" value="1"/>
</dbReference>
<evidence type="ECO:0000259" key="5">
    <source>
        <dbReference type="Pfam" id="PF20736"/>
    </source>
</evidence>
<evidence type="ECO:0000313" key="7">
    <source>
        <dbReference type="Proteomes" id="UP000007013"/>
    </source>
</evidence>
<dbReference type="EMBL" id="CP001032">
    <property type="protein sequence ID" value="ACB76494.1"/>
    <property type="molecule type" value="Genomic_DNA"/>
</dbReference>
<evidence type="ECO:0000259" key="3">
    <source>
        <dbReference type="Pfam" id="PF16375"/>
    </source>
</evidence>
<dbReference type="InterPro" id="IPR049046">
    <property type="entry name" value="Beta-AFase-like_GH127_middle"/>
</dbReference>
<dbReference type="HOGENOM" id="CLU_008033_1_0_0"/>
<dbReference type="Proteomes" id="UP000007013">
    <property type="component" value="Chromosome"/>
</dbReference>
<dbReference type="PANTHER" id="PTHR31151">
    <property type="entry name" value="PROLINE-TRNA LIGASE (DUF1680)"/>
    <property type="match status" value="1"/>
</dbReference>
<evidence type="ECO:0000256" key="1">
    <source>
        <dbReference type="SAM" id="MobiDB-lite"/>
    </source>
</evidence>
<feature type="domain" description="Glycoside hydrolase GH146 substrate-binding" evidence="4">
    <location>
        <begin position="704"/>
        <end position="834"/>
    </location>
</feature>
<dbReference type="SUPFAM" id="SSF48208">
    <property type="entry name" value="Six-hairpin glycosidases"/>
    <property type="match status" value="1"/>
</dbReference>
<accession>B1ZN42</accession>